<dbReference type="AlphaFoldDB" id="A0AAX6FE51"/>
<evidence type="ECO:0000256" key="1">
    <source>
        <dbReference type="SAM" id="Phobius"/>
    </source>
</evidence>
<gene>
    <name evidence="2" type="ORF">M6B38_137970</name>
</gene>
<reference evidence="2" key="2">
    <citation type="submission" date="2023-04" db="EMBL/GenBank/DDBJ databases">
        <authorList>
            <person name="Bruccoleri R.E."/>
            <person name="Oakeley E.J."/>
            <person name="Faust A.-M."/>
            <person name="Dessus-Babus S."/>
            <person name="Altorfer M."/>
            <person name="Burckhardt D."/>
            <person name="Oertli M."/>
            <person name="Naumann U."/>
            <person name="Petersen F."/>
            <person name="Wong J."/>
        </authorList>
    </citation>
    <scope>NUCLEOTIDE SEQUENCE</scope>
    <source>
        <strain evidence="2">GSM-AAB239-AS_SAM_17_03QT</strain>
        <tissue evidence="2">Leaf</tissue>
    </source>
</reference>
<feature type="transmembrane region" description="Helical" evidence="1">
    <location>
        <begin position="120"/>
        <end position="139"/>
    </location>
</feature>
<accession>A0AAX6FE51</accession>
<keyword evidence="1" id="KW-0812">Transmembrane</keyword>
<feature type="transmembrane region" description="Helical" evidence="1">
    <location>
        <begin position="151"/>
        <end position="174"/>
    </location>
</feature>
<comment type="caution">
    <text evidence="2">The sequence shown here is derived from an EMBL/GenBank/DDBJ whole genome shotgun (WGS) entry which is preliminary data.</text>
</comment>
<evidence type="ECO:0000313" key="2">
    <source>
        <dbReference type="EMBL" id="KAJ6814730.1"/>
    </source>
</evidence>
<evidence type="ECO:0000313" key="3">
    <source>
        <dbReference type="Proteomes" id="UP001140949"/>
    </source>
</evidence>
<keyword evidence="3" id="KW-1185">Reference proteome</keyword>
<proteinExistence type="predicted"/>
<keyword evidence="1" id="KW-1133">Transmembrane helix</keyword>
<reference evidence="2" key="1">
    <citation type="journal article" date="2023" name="GigaByte">
        <title>Genome assembly of the bearded iris, Iris pallida Lam.</title>
        <authorList>
            <person name="Bruccoleri R.E."/>
            <person name="Oakeley E.J."/>
            <person name="Faust A.M.E."/>
            <person name="Altorfer M."/>
            <person name="Dessus-Babus S."/>
            <person name="Burckhardt D."/>
            <person name="Oertli M."/>
            <person name="Naumann U."/>
            <person name="Petersen F."/>
            <person name="Wong J."/>
        </authorList>
    </citation>
    <scope>NUCLEOTIDE SEQUENCE</scope>
    <source>
        <strain evidence="2">GSM-AAB239-AS_SAM_17_03QT</strain>
    </source>
</reference>
<dbReference type="Proteomes" id="UP001140949">
    <property type="component" value="Unassembled WGS sequence"/>
</dbReference>
<protein>
    <submittedName>
        <fullName evidence="2">Uncharacterized protein</fullName>
    </submittedName>
</protein>
<sequence>MASAAVAYSSSITSSNRRRALQTFAMAPKKKVNKYDPNWKKQWFGAGIFLESSEDVNVDVMRKLETKKVLSGVEKSGLLSKAERLGVTLSSVERLGLLSKAEELGLLSLLDSVAGFSPSVLASFSLPLLLAALAAVVLIPDDTPALVATQAVLAAALGAGGAGLFVASLVLGGLQESD</sequence>
<name>A0AAX6FE51_IRIPA</name>
<keyword evidence="1" id="KW-0472">Membrane</keyword>
<dbReference type="EMBL" id="JANAVB010029617">
    <property type="protein sequence ID" value="KAJ6814730.1"/>
    <property type="molecule type" value="Genomic_DNA"/>
</dbReference>
<organism evidence="2 3">
    <name type="scientific">Iris pallida</name>
    <name type="common">Sweet iris</name>
    <dbReference type="NCBI Taxonomy" id="29817"/>
    <lineage>
        <taxon>Eukaryota</taxon>
        <taxon>Viridiplantae</taxon>
        <taxon>Streptophyta</taxon>
        <taxon>Embryophyta</taxon>
        <taxon>Tracheophyta</taxon>
        <taxon>Spermatophyta</taxon>
        <taxon>Magnoliopsida</taxon>
        <taxon>Liliopsida</taxon>
        <taxon>Asparagales</taxon>
        <taxon>Iridaceae</taxon>
        <taxon>Iridoideae</taxon>
        <taxon>Irideae</taxon>
        <taxon>Iris</taxon>
    </lineage>
</organism>
<dbReference type="Pfam" id="PF06549">
    <property type="entry name" value="DUF1118"/>
    <property type="match status" value="1"/>
</dbReference>
<dbReference type="InterPro" id="IPR009500">
    <property type="entry name" value="DUF1118"/>
</dbReference>